<comment type="caution">
    <text evidence="1">The sequence shown here is derived from an EMBL/GenBank/DDBJ whole genome shotgun (WGS) entry which is preliminary data.</text>
</comment>
<gene>
    <name evidence="1" type="ORF">S01H1_57506</name>
</gene>
<dbReference type="EMBL" id="BARS01037505">
    <property type="protein sequence ID" value="GAG14153.1"/>
    <property type="molecule type" value="Genomic_DNA"/>
</dbReference>
<accession>X0VNW6</accession>
<reference evidence="1" key="1">
    <citation type="journal article" date="2014" name="Front. Microbiol.">
        <title>High frequency of phylogenetically diverse reductive dehalogenase-homologous genes in deep subseafloor sedimentary metagenomes.</title>
        <authorList>
            <person name="Kawai M."/>
            <person name="Futagami T."/>
            <person name="Toyoda A."/>
            <person name="Takaki Y."/>
            <person name="Nishi S."/>
            <person name="Hori S."/>
            <person name="Arai W."/>
            <person name="Tsubouchi T."/>
            <person name="Morono Y."/>
            <person name="Uchiyama I."/>
            <person name="Ito T."/>
            <person name="Fujiyama A."/>
            <person name="Inagaki F."/>
            <person name="Takami H."/>
        </authorList>
    </citation>
    <scope>NUCLEOTIDE SEQUENCE</scope>
    <source>
        <strain evidence="1">Expedition CK06-06</strain>
    </source>
</reference>
<sequence length="46" mass="4858">MGCRIVWSKDEQGRLVASLVAPGGSVIGKWVQGLGVQKPVKQSSYG</sequence>
<dbReference type="AlphaFoldDB" id="X0VNW6"/>
<organism evidence="1">
    <name type="scientific">marine sediment metagenome</name>
    <dbReference type="NCBI Taxonomy" id="412755"/>
    <lineage>
        <taxon>unclassified sequences</taxon>
        <taxon>metagenomes</taxon>
        <taxon>ecological metagenomes</taxon>
    </lineage>
</organism>
<name>X0VNW6_9ZZZZ</name>
<proteinExistence type="predicted"/>
<protein>
    <submittedName>
        <fullName evidence="1">Uncharacterized protein</fullName>
    </submittedName>
</protein>
<evidence type="ECO:0000313" key="1">
    <source>
        <dbReference type="EMBL" id="GAG14153.1"/>
    </source>
</evidence>